<evidence type="ECO:0000313" key="16">
    <source>
        <dbReference type="Proteomes" id="UP000007110"/>
    </source>
</evidence>
<dbReference type="GO" id="GO:0009755">
    <property type="term" value="P:hormone-mediated signaling pathway"/>
    <property type="evidence" value="ECO:0000318"/>
    <property type="project" value="GO_Central"/>
</dbReference>
<dbReference type="PROSITE" id="PS00031">
    <property type="entry name" value="NUCLEAR_REC_DBD_1"/>
    <property type="match status" value="1"/>
</dbReference>
<sequence length="357" mass="39747">MMTSVATSGYAVLCRVCGDKASGFHYGVHACEGCKGFFRRSIQHNVKYRVCSKGDECLIMRINRNRCQYCRLKKCLAVGMSKDAVRLGRCPKKCKPQGLLMPSPPRSPAGDGDTSTLEDSQMKTEQLILSIHEAQKKTLWDWGILQCRSYNLLSQVSDNNNNNGDSILATRSKIINNLITNNFTASITRIISFAKLVPGFLTLDKSDQITLLKQGSLEILLVRLAHYLNTKEEGAKLIESCGSACQMLEECGLTSLKEIMLDVVDFAHKFKSLGIVTSEVGLFTAIILLSADRPGLKYPQQIEPLQLQVIQALQSQVMHNHPNDRSVFPRLVTRLSDVRQFSVINSDKMLNIFDAGK</sequence>
<dbReference type="GO" id="GO:0030154">
    <property type="term" value="P:cell differentiation"/>
    <property type="evidence" value="ECO:0000318"/>
    <property type="project" value="GO_Central"/>
</dbReference>
<keyword evidence="8 11" id="KW-0804">Transcription</keyword>
<feature type="region of interest" description="Disordered" evidence="12">
    <location>
        <begin position="98"/>
        <end position="117"/>
    </location>
</feature>
<dbReference type="GO" id="GO:0005634">
    <property type="term" value="C:nucleus"/>
    <property type="evidence" value="ECO:0000318"/>
    <property type="project" value="GO_Central"/>
</dbReference>
<dbReference type="PRINTS" id="PR00047">
    <property type="entry name" value="STROIDFINGER"/>
</dbReference>
<dbReference type="KEGG" id="spu:580686"/>
<keyword evidence="10 11" id="KW-0539">Nucleus</keyword>
<dbReference type="InterPro" id="IPR001628">
    <property type="entry name" value="Znf_hrmn_rcpt"/>
</dbReference>
<dbReference type="PANTHER" id="PTHR24082">
    <property type="entry name" value="NUCLEAR HORMONE RECEPTOR"/>
    <property type="match status" value="1"/>
</dbReference>
<evidence type="ECO:0000256" key="8">
    <source>
        <dbReference type="ARBA" id="ARBA00023163"/>
    </source>
</evidence>
<dbReference type="SUPFAM" id="SSF57716">
    <property type="entry name" value="Glucocorticoid receptor-like (DNA-binding domain)"/>
    <property type="match status" value="1"/>
</dbReference>
<keyword evidence="4 11" id="KW-0863">Zinc-finger</keyword>
<dbReference type="Proteomes" id="UP000007110">
    <property type="component" value="Unassembled WGS sequence"/>
</dbReference>
<dbReference type="PROSITE" id="PS51030">
    <property type="entry name" value="NUCLEAR_REC_DBD_2"/>
    <property type="match status" value="1"/>
</dbReference>
<dbReference type="Pfam" id="PF00105">
    <property type="entry name" value="zf-C4"/>
    <property type="match status" value="1"/>
</dbReference>
<dbReference type="GO" id="GO:0045944">
    <property type="term" value="P:positive regulation of transcription by RNA polymerase II"/>
    <property type="evidence" value="ECO:0000318"/>
    <property type="project" value="GO_Central"/>
</dbReference>
<dbReference type="Gene3D" id="1.10.565.10">
    <property type="entry name" value="Retinoid X Receptor"/>
    <property type="match status" value="1"/>
</dbReference>
<accession>A0A7M7RE14</accession>
<dbReference type="CDD" id="cd07166">
    <property type="entry name" value="NR_DBD_REV_ERB"/>
    <property type="match status" value="1"/>
</dbReference>
<dbReference type="RefSeq" id="XP_785820.2">
    <property type="nucleotide sequence ID" value="XM_780727.4"/>
</dbReference>
<dbReference type="AlphaFoldDB" id="A0A7M7RE14"/>
<dbReference type="PANTHER" id="PTHR24082:SF473">
    <property type="entry name" value="ECDYSONE-INDUCED PROTEIN 75B, ISOFORM B"/>
    <property type="match status" value="1"/>
</dbReference>
<evidence type="ECO:0000256" key="4">
    <source>
        <dbReference type="ARBA" id="ARBA00022771"/>
    </source>
</evidence>
<organism evidence="15 16">
    <name type="scientific">Strongylocentrotus purpuratus</name>
    <name type="common">Purple sea urchin</name>
    <dbReference type="NCBI Taxonomy" id="7668"/>
    <lineage>
        <taxon>Eukaryota</taxon>
        <taxon>Metazoa</taxon>
        <taxon>Echinodermata</taxon>
        <taxon>Eleutherozoa</taxon>
        <taxon>Echinozoa</taxon>
        <taxon>Echinoidea</taxon>
        <taxon>Euechinoidea</taxon>
        <taxon>Echinacea</taxon>
        <taxon>Camarodonta</taxon>
        <taxon>Echinidea</taxon>
        <taxon>Strongylocentrotidae</taxon>
        <taxon>Strongylocentrotus</taxon>
    </lineage>
</organism>
<evidence type="ECO:0000256" key="10">
    <source>
        <dbReference type="ARBA" id="ARBA00023242"/>
    </source>
</evidence>
<dbReference type="InterPro" id="IPR001723">
    <property type="entry name" value="Nuclear_hrmn_rcpt"/>
</dbReference>
<dbReference type="InterPro" id="IPR035500">
    <property type="entry name" value="NHR-like_dom_sf"/>
</dbReference>
<dbReference type="GO" id="GO:0005737">
    <property type="term" value="C:cytoplasm"/>
    <property type="evidence" value="ECO:0007669"/>
    <property type="project" value="UniProtKB-SubCell"/>
</dbReference>
<dbReference type="InterPro" id="IPR001728">
    <property type="entry name" value="ThyrH_rcpt"/>
</dbReference>
<name>A0A7M7RE14_STRPU</name>
<proteinExistence type="inferred from homology"/>
<evidence type="ECO:0000256" key="6">
    <source>
        <dbReference type="ARBA" id="ARBA00023015"/>
    </source>
</evidence>
<dbReference type="OMA" id="QLECNPS"/>
<keyword evidence="7 11" id="KW-0238">DNA-binding</keyword>
<feature type="domain" description="Nuclear receptor" evidence="13">
    <location>
        <begin position="11"/>
        <end position="87"/>
    </location>
</feature>
<evidence type="ECO:0000313" key="15">
    <source>
        <dbReference type="EnsemblMetazoa" id="XP_785820"/>
    </source>
</evidence>
<keyword evidence="9 11" id="KW-0675">Receptor</keyword>
<dbReference type="InterPro" id="IPR000536">
    <property type="entry name" value="Nucl_hrmn_rcpt_lig-bd"/>
</dbReference>
<evidence type="ECO:0000259" key="14">
    <source>
        <dbReference type="PROSITE" id="PS51843"/>
    </source>
</evidence>
<evidence type="ECO:0000256" key="9">
    <source>
        <dbReference type="ARBA" id="ARBA00023170"/>
    </source>
</evidence>
<dbReference type="FunFam" id="1.10.565.10:FF:000141">
    <property type="entry name" value="Uncharacterized protein"/>
    <property type="match status" value="1"/>
</dbReference>
<dbReference type="FunFam" id="3.30.50.10:FF:000013">
    <property type="entry name" value="Nuclear receptor subfamily 1 group D member 2"/>
    <property type="match status" value="1"/>
</dbReference>
<keyword evidence="3 11" id="KW-0479">Metal-binding</keyword>
<dbReference type="OrthoDB" id="7634782at2759"/>
<evidence type="ECO:0000256" key="11">
    <source>
        <dbReference type="RuleBase" id="RU004334"/>
    </source>
</evidence>
<dbReference type="PRINTS" id="PR00398">
    <property type="entry name" value="STRDHORMONER"/>
</dbReference>
<comment type="similarity">
    <text evidence="2">Belongs to the nuclear hormone receptor family. NR1 subfamily.</text>
</comment>
<dbReference type="SMART" id="SM00399">
    <property type="entry name" value="ZnF_C4"/>
    <property type="match status" value="1"/>
</dbReference>
<comment type="subcellular location">
    <subcellularLocation>
        <location evidence="1">Cytoplasm</location>
    </subcellularLocation>
    <subcellularLocation>
        <location evidence="11">Nucleus</location>
    </subcellularLocation>
</comment>
<keyword evidence="16" id="KW-1185">Reference proteome</keyword>
<reference evidence="15" key="2">
    <citation type="submission" date="2021-01" db="UniProtKB">
        <authorList>
            <consortium name="EnsemblMetazoa"/>
        </authorList>
    </citation>
    <scope>IDENTIFICATION</scope>
</reference>
<evidence type="ECO:0000256" key="1">
    <source>
        <dbReference type="ARBA" id="ARBA00004496"/>
    </source>
</evidence>
<dbReference type="CDD" id="cd06929">
    <property type="entry name" value="NR_LBD_F1"/>
    <property type="match status" value="1"/>
</dbReference>
<dbReference type="InParanoid" id="A0A7M7RE14"/>
<dbReference type="GO" id="GO:0000978">
    <property type="term" value="F:RNA polymerase II cis-regulatory region sequence-specific DNA binding"/>
    <property type="evidence" value="ECO:0000318"/>
    <property type="project" value="GO_Central"/>
</dbReference>
<dbReference type="GO" id="GO:0000122">
    <property type="term" value="P:negative regulation of transcription by RNA polymerase II"/>
    <property type="evidence" value="ECO:0000318"/>
    <property type="project" value="GO_Central"/>
</dbReference>
<dbReference type="InterPro" id="IPR013088">
    <property type="entry name" value="Znf_NHR/GATA"/>
</dbReference>
<dbReference type="GO" id="GO:0008270">
    <property type="term" value="F:zinc ion binding"/>
    <property type="evidence" value="ECO:0007669"/>
    <property type="project" value="UniProtKB-KW"/>
</dbReference>
<keyword evidence="6 11" id="KW-0805">Transcription regulation</keyword>
<keyword evidence="5 11" id="KW-0862">Zinc</keyword>
<evidence type="ECO:0000256" key="2">
    <source>
        <dbReference type="ARBA" id="ARBA00008092"/>
    </source>
</evidence>
<dbReference type="SUPFAM" id="SSF48508">
    <property type="entry name" value="Nuclear receptor ligand-binding domain"/>
    <property type="match status" value="1"/>
</dbReference>
<dbReference type="EnsemblMetazoa" id="XM_780727">
    <property type="protein sequence ID" value="XP_785820"/>
    <property type="gene ID" value="LOC580686"/>
</dbReference>
<protein>
    <submittedName>
        <fullName evidence="15">Uncharacterized protein</fullName>
    </submittedName>
</protein>
<dbReference type="Gene3D" id="3.30.50.10">
    <property type="entry name" value="Erythroid Transcription Factor GATA-1, subunit A"/>
    <property type="match status" value="1"/>
</dbReference>
<dbReference type="GO" id="GO:0030522">
    <property type="term" value="P:intracellular receptor signaling pathway"/>
    <property type="evidence" value="ECO:0000318"/>
    <property type="project" value="GO_Central"/>
</dbReference>
<evidence type="ECO:0000256" key="5">
    <source>
        <dbReference type="ARBA" id="ARBA00022833"/>
    </source>
</evidence>
<evidence type="ECO:0000256" key="12">
    <source>
        <dbReference type="SAM" id="MobiDB-lite"/>
    </source>
</evidence>
<dbReference type="Pfam" id="PF00104">
    <property type="entry name" value="Hormone_recep"/>
    <property type="match status" value="1"/>
</dbReference>
<dbReference type="GO" id="GO:0004879">
    <property type="term" value="F:nuclear receptor activity"/>
    <property type="evidence" value="ECO:0000318"/>
    <property type="project" value="GO_Central"/>
</dbReference>
<dbReference type="GeneID" id="580686"/>
<reference evidence="16" key="1">
    <citation type="submission" date="2015-02" db="EMBL/GenBank/DDBJ databases">
        <title>Genome sequencing for Strongylocentrotus purpuratus.</title>
        <authorList>
            <person name="Murali S."/>
            <person name="Liu Y."/>
            <person name="Vee V."/>
            <person name="English A."/>
            <person name="Wang M."/>
            <person name="Skinner E."/>
            <person name="Han Y."/>
            <person name="Muzny D.M."/>
            <person name="Worley K.C."/>
            <person name="Gibbs R.A."/>
        </authorList>
    </citation>
    <scope>NUCLEOTIDE SEQUENCE</scope>
</reference>
<dbReference type="InterPro" id="IPR050234">
    <property type="entry name" value="Nuclear_hormone_rcpt_NR1"/>
</dbReference>
<feature type="domain" description="NR LBD" evidence="14">
    <location>
        <begin position="123"/>
        <end position="357"/>
    </location>
</feature>
<evidence type="ECO:0000256" key="7">
    <source>
        <dbReference type="ARBA" id="ARBA00023125"/>
    </source>
</evidence>
<dbReference type="SMART" id="SM00430">
    <property type="entry name" value="HOLI"/>
    <property type="match status" value="1"/>
</dbReference>
<evidence type="ECO:0000259" key="13">
    <source>
        <dbReference type="PROSITE" id="PS51030"/>
    </source>
</evidence>
<dbReference type="PROSITE" id="PS51843">
    <property type="entry name" value="NR_LBD"/>
    <property type="match status" value="1"/>
</dbReference>
<evidence type="ECO:0000256" key="3">
    <source>
        <dbReference type="ARBA" id="ARBA00022723"/>
    </source>
</evidence>
<dbReference type="PRINTS" id="PR00546">
    <property type="entry name" value="THYROIDHORMR"/>
</dbReference>